<dbReference type="PANTHER" id="PTHR47806:SF1">
    <property type="entry name" value="RIBOSOMAL PROTEIN UL3 GLUTAMINE METHYLTRANSFERASE"/>
    <property type="match status" value="1"/>
</dbReference>
<dbReference type="PANTHER" id="PTHR47806">
    <property type="entry name" value="50S RIBOSOMAL PROTEIN L3 GLUTAMINE METHYLTRANSFERASE"/>
    <property type="match status" value="1"/>
</dbReference>
<dbReference type="AlphaFoldDB" id="A0AAU9BTU5"/>
<evidence type="ECO:0000256" key="2">
    <source>
        <dbReference type="ARBA" id="ARBA00022679"/>
    </source>
</evidence>
<gene>
    <name evidence="4" type="primary">prmB</name>
    <name evidence="6" type="ORF">MIT9_P1643</name>
</gene>
<dbReference type="GO" id="GO:0032259">
    <property type="term" value="P:methylation"/>
    <property type="evidence" value="ECO:0007669"/>
    <property type="project" value="UniProtKB-KW"/>
</dbReference>
<dbReference type="InterPro" id="IPR029063">
    <property type="entry name" value="SAM-dependent_MTases_sf"/>
</dbReference>
<comment type="similarity">
    <text evidence="4">Belongs to the protein N5-glutamine methyltransferase family. PrmB subfamily.</text>
</comment>
<sequence length="304" mass="33889">MTAAFDHLHTIRDFIRWGASRFNAAGLHFGHGTDNALDEAAALVLHSLHLPYDLPDFYLEACLTPEEKRQLADILDRRIETRKPAAYLTHEALFCGLSFYVDERVLVPRSPIAELIEQRFSPWLDGVGVERVLDLCTGSGCIAVACAYAFPEARVDAVDLSADALEVARINVRRHHLAERIELLAGDLFEPVAGRRYQLIVSNPPYVGREAWRKLPPEYHAEPKMGLESGPEGLDCVLRILAGAGDHLSDDGVLVVEVGASAEALRRRCPQVPFLWLEFERGGEGVFLLSAEQVRRHRDDFSSD</sequence>
<dbReference type="InterPro" id="IPR007848">
    <property type="entry name" value="Small_mtfrase_dom"/>
</dbReference>
<evidence type="ECO:0000256" key="4">
    <source>
        <dbReference type="HAMAP-Rule" id="MF_02125"/>
    </source>
</evidence>
<dbReference type="EMBL" id="AP024714">
    <property type="protein sequence ID" value="BCX82061.1"/>
    <property type="molecule type" value="Genomic_DNA"/>
</dbReference>
<dbReference type="Proteomes" id="UP001321825">
    <property type="component" value="Chromosome"/>
</dbReference>
<reference evidence="7" key="1">
    <citation type="journal article" date="2024" name="Int. J. Syst. Evol. Microbiol.">
        <title>Methylomarinovum tepidoasis sp. nov., a moderately thermophilic methanotroph of the family Methylothermaceae isolated from a deep-sea hydrothermal field.</title>
        <authorList>
            <person name="Hirayama H."/>
            <person name="Takaki Y."/>
            <person name="Abe M."/>
            <person name="Miyazaki M."/>
            <person name="Uematsu K."/>
            <person name="Matsui Y."/>
            <person name="Takai K."/>
        </authorList>
    </citation>
    <scope>NUCLEOTIDE SEQUENCE [LARGE SCALE GENOMIC DNA]</scope>
    <source>
        <strain evidence="7">IT-9</strain>
    </source>
</reference>
<dbReference type="PIRSF" id="PIRSF037167">
    <property type="entry name" value="Mtase_YfcB_prd"/>
    <property type="match status" value="1"/>
</dbReference>
<evidence type="ECO:0000313" key="7">
    <source>
        <dbReference type="Proteomes" id="UP001321825"/>
    </source>
</evidence>
<proteinExistence type="inferred from homology"/>
<keyword evidence="7" id="KW-1185">Reference proteome</keyword>
<dbReference type="CDD" id="cd02440">
    <property type="entry name" value="AdoMet_MTases"/>
    <property type="match status" value="1"/>
</dbReference>
<dbReference type="GO" id="GO:0036009">
    <property type="term" value="F:protein-glutamine N-methyltransferase activity"/>
    <property type="evidence" value="ECO:0007669"/>
    <property type="project" value="UniProtKB-UniRule"/>
</dbReference>
<dbReference type="InterPro" id="IPR017127">
    <property type="entry name" value="Ribosome_uL3_MTase"/>
</dbReference>
<comment type="catalytic activity">
    <reaction evidence="4">
        <text>L-glutaminyl-[ribosomal protein uL3] + S-adenosyl-L-methionine = N(5)-methyl-L-glutaminyl-[ribosomal protein uL3] + S-adenosyl-L-homocysteine + H(+)</text>
        <dbReference type="Rhea" id="RHEA:45020"/>
        <dbReference type="Rhea" id="RHEA-COMP:11063"/>
        <dbReference type="Rhea" id="RHEA-COMP:11064"/>
        <dbReference type="ChEBI" id="CHEBI:15378"/>
        <dbReference type="ChEBI" id="CHEBI:30011"/>
        <dbReference type="ChEBI" id="CHEBI:57856"/>
        <dbReference type="ChEBI" id="CHEBI:59789"/>
        <dbReference type="ChEBI" id="CHEBI:61891"/>
        <dbReference type="EC" id="2.1.1.298"/>
    </reaction>
</comment>
<organism evidence="6 7">
    <name type="scientific">Methylomarinovum caldicuralii</name>
    <dbReference type="NCBI Taxonomy" id="438856"/>
    <lineage>
        <taxon>Bacteria</taxon>
        <taxon>Pseudomonadati</taxon>
        <taxon>Pseudomonadota</taxon>
        <taxon>Gammaproteobacteria</taxon>
        <taxon>Methylococcales</taxon>
        <taxon>Methylothermaceae</taxon>
        <taxon>Methylomarinovum</taxon>
    </lineage>
</organism>
<evidence type="ECO:0000256" key="3">
    <source>
        <dbReference type="ARBA" id="ARBA00022691"/>
    </source>
</evidence>
<dbReference type="InterPro" id="IPR002052">
    <property type="entry name" value="DNA_methylase_N6_adenine_CS"/>
</dbReference>
<dbReference type="SUPFAM" id="SSF53335">
    <property type="entry name" value="S-adenosyl-L-methionine-dependent methyltransferases"/>
    <property type="match status" value="1"/>
</dbReference>
<keyword evidence="6" id="KW-0687">Ribonucleoprotein</keyword>
<name>A0AAU9BTU5_9GAMM</name>
<evidence type="ECO:0000259" key="5">
    <source>
        <dbReference type="Pfam" id="PF05175"/>
    </source>
</evidence>
<dbReference type="Gene3D" id="1.10.8.10">
    <property type="entry name" value="DNA helicase RuvA subunit, C-terminal domain"/>
    <property type="match status" value="1"/>
</dbReference>
<dbReference type="NCBIfam" id="TIGR03533">
    <property type="entry name" value="L3_gln_methyl"/>
    <property type="match status" value="1"/>
</dbReference>
<dbReference type="NCBIfam" id="TIGR00536">
    <property type="entry name" value="hemK_fam"/>
    <property type="match status" value="1"/>
</dbReference>
<dbReference type="GO" id="GO:0005829">
    <property type="term" value="C:cytosol"/>
    <property type="evidence" value="ECO:0007669"/>
    <property type="project" value="TreeGrafter"/>
</dbReference>
<dbReference type="EC" id="2.1.1.298" evidence="4"/>
<keyword evidence="6" id="KW-0689">Ribosomal protein</keyword>
<dbReference type="Pfam" id="PF05175">
    <property type="entry name" value="MTS"/>
    <property type="match status" value="1"/>
</dbReference>
<dbReference type="Gene3D" id="3.40.50.150">
    <property type="entry name" value="Vaccinia Virus protein VP39"/>
    <property type="match status" value="1"/>
</dbReference>
<keyword evidence="3 4" id="KW-0949">S-adenosyl-L-methionine</keyword>
<keyword evidence="2 4" id="KW-0808">Transferase</keyword>
<evidence type="ECO:0000256" key="1">
    <source>
        <dbReference type="ARBA" id="ARBA00022603"/>
    </source>
</evidence>
<dbReference type="InterPro" id="IPR004556">
    <property type="entry name" value="HemK-like"/>
</dbReference>
<accession>A0AAU9BTU5</accession>
<dbReference type="PROSITE" id="PS00092">
    <property type="entry name" value="N6_MTASE"/>
    <property type="match status" value="1"/>
</dbReference>
<feature type="domain" description="Methyltransferase small" evidence="5">
    <location>
        <begin position="130"/>
        <end position="207"/>
    </location>
</feature>
<keyword evidence="1 4" id="KW-0489">Methyltransferase</keyword>
<evidence type="ECO:0000313" key="6">
    <source>
        <dbReference type="EMBL" id="BCX82061.1"/>
    </source>
</evidence>
<protein>
    <recommendedName>
        <fullName evidence="4">Ribosomal protein uL3 glutamine methyltransferase</fullName>
        <shortName evidence="4">uL3 MTase</shortName>
        <ecNumber evidence="4">2.1.1.298</ecNumber>
    </recommendedName>
    <alternativeName>
        <fullName evidence="4">N5-glutamine methyltransferase PrmB</fullName>
    </alternativeName>
</protein>
<dbReference type="GO" id="GO:0005840">
    <property type="term" value="C:ribosome"/>
    <property type="evidence" value="ECO:0007669"/>
    <property type="project" value="UniProtKB-KW"/>
</dbReference>
<dbReference type="KEGG" id="mcau:MIT9_P1643"/>
<dbReference type="RefSeq" id="WP_317704471.1">
    <property type="nucleotide sequence ID" value="NZ_AP024714.1"/>
</dbReference>
<dbReference type="GO" id="GO:0003676">
    <property type="term" value="F:nucleic acid binding"/>
    <property type="evidence" value="ECO:0007669"/>
    <property type="project" value="InterPro"/>
</dbReference>
<comment type="function">
    <text evidence="4">Methylates ribosomal protein uL3 on a specific glutamine residue.</text>
</comment>
<dbReference type="HAMAP" id="MF_02125">
    <property type="entry name" value="L3_methyltr_PrmB"/>
    <property type="match status" value="1"/>
</dbReference>